<dbReference type="AlphaFoldDB" id="A0A1W2E3E4"/>
<accession>A0A1W2E3E4</accession>
<name>A0A1W2E3E4_9HYPH</name>
<organism evidence="1 2">
    <name type="scientific">Fulvimarina manganoxydans</name>
    <dbReference type="NCBI Taxonomy" id="937218"/>
    <lineage>
        <taxon>Bacteria</taxon>
        <taxon>Pseudomonadati</taxon>
        <taxon>Pseudomonadota</taxon>
        <taxon>Alphaproteobacteria</taxon>
        <taxon>Hyphomicrobiales</taxon>
        <taxon>Aurantimonadaceae</taxon>
        <taxon>Fulvimarina</taxon>
    </lineage>
</organism>
<proteinExistence type="predicted"/>
<keyword evidence="2" id="KW-1185">Reference proteome</keyword>
<evidence type="ECO:0000313" key="2">
    <source>
        <dbReference type="Proteomes" id="UP000192656"/>
    </source>
</evidence>
<gene>
    <name evidence="1" type="ORF">SAMN06297251_1202</name>
</gene>
<evidence type="ECO:0000313" key="1">
    <source>
        <dbReference type="EMBL" id="SMD03608.1"/>
    </source>
</evidence>
<dbReference type="EMBL" id="FWXR01000020">
    <property type="protein sequence ID" value="SMD03608.1"/>
    <property type="molecule type" value="Genomic_DNA"/>
</dbReference>
<protein>
    <submittedName>
        <fullName evidence="1">Uncharacterized protein</fullName>
    </submittedName>
</protein>
<reference evidence="1 2" key="1">
    <citation type="submission" date="2017-04" db="EMBL/GenBank/DDBJ databases">
        <authorList>
            <person name="Afonso C.L."/>
            <person name="Miller P.J."/>
            <person name="Scott M.A."/>
            <person name="Spackman E."/>
            <person name="Goraichik I."/>
            <person name="Dimitrov K.M."/>
            <person name="Suarez D.L."/>
            <person name="Swayne D.E."/>
        </authorList>
    </citation>
    <scope>NUCLEOTIDE SEQUENCE [LARGE SCALE GENOMIC DNA]</scope>
    <source>
        <strain evidence="1 2">CGMCC 1.10972</strain>
    </source>
</reference>
<sequence length="46" mass="4940">MTVAMDDWMAAVRHAIDDDPDQPDRALLSRLLDDALSLEDGATAAA</sequence>
<dbReference type="Proteomes" id="UP000192656">
    <property type="component" value="Unassembled WGS sequence"/>
</dbReference>